<dbReference type="PANTHER" id="PTHR24198">
    <property type="entry name" value="ANKYRIN REPEAT AND PROTEIN KINASE DOMAIN-CONTAINING PROTEIN"/>
    <property type="match status" value="1"/>
</dbReference>
<gene>
    <name evidence="4" type="ORF">BJX68DRAFT_264780</name>
</gene>
<dbReference type="SMART" id="SM00248">
    <property type="entry name" value="ANK"/>
    <property type="match status" value="10"/>
</dbReference>
<dbReference type="Pfam" id="PF00023">
    <property type="entry name" value="Ank"/>
    <property type="match status" value="2"/>
</dbReference>
<evidence type="ECO:0000313" key="5">
    <source>
        <dbReference type="Proteomes" id="UP001610444"/>
    </source>
</evidence>
<dbReference type="Pfam" id="PF12796">
    <property type="entry name" value="Ank_2"/>
    <property type="match status" value="2"/>
</dbReference>
<keyword evidence="1" id="KW-0677">Repeat</keyword>
<feature type="repeat" description="ANK" evidence="3">
    <location>
        <begin position="283"/>
        <end position="315"/>
    </location>
</feature>
<keyword evidence="2 3" id="KW-0040">ANK repeat</keyword>
<name>A0ABR4KP28_9EURO</name>
<dbReference type="SUPFAM" id="SSF48403">
    <property type="entry name" value="Ankyrin repeat"/>
    <property type="match status" value="1"/>
</dbReference>
<dbReference type="PANTHER" id="PTHR24198:SF165">
    <property type="entry name" value="ANKYRIN REPEAT-CONTAINING PROTEIN-RELATED"/>
    <property type="match status" value="1"/>
</dbReference>
<dbReference type="PROSITE" id="PS50088">
    <property type="entry name" value="ANK_REPEAT"/>
    <property type="match status" value="2"/>
</dbReference>
<sequence>MASEGTTPLCTAVYRNNVGIVRYLLDVEHLDVNASNHEGITPLLLAASEGYAELVRVLLQSGVIDVNARMFNGWTALTRAVYWGHTDVAMEIVNSGRGVDLNTESQSWTALHWALARRHLDIAHMLIAQPSVDHQPLLYTAIESGQIPTVRLLLERPDLDINALNEPGESAIFLAIARKEPDVTILILESRSDLDPNLGYNIISLAGGERRLHGWSILHLAAGLGYSEILIPLLEKFRGTLIVHARLALGDTALHCALSGANMDGLEILLDSTAIDIDATNEDGMTALHLAAESGDLDAVRLLLEHRADMHIAENGGSTAEQLATSSGHTEVAELLRNSRPTQSMHSEKTR</sequence>
<evidence type="ECO:0000256" key="1">
    <source>
        <dbReference type="ARBA" id="ARBA00022737"/>
    </source>
</evidence>
<dbReference type="EMBL" id="JBFXLR010000012">
    <property type="protein sequence ID" value="KAL2854029.1"/>
    <property type="molecule type" value="Genomic_DNA"/>
</dbReference>
<evidence type="ECO:0000256" key="3">
    <source>
        <dbReference type="PROSITE-ProRule" id="PRU00023"/>
    </source>
</evidence>
<dbReference type="Gene3D" id="1.25.40.20">
    <property type="entry name" value="Ankyrin repeat-containing domain"/>
    <property type="match status" value="2"/>
</dbReference>
<proteinExistence type="predicted"/>
<reference evidence="4 5" key="1">
    <citation type="submission" date="2024-07" db="EMBL/GenBank/DDBJ databases">
        <title>Section-level genome sequencing and comparative genomics of Aspergillus sections Usti and Cavernicolus.</title>
        <authorList>
            <consortium name="Lawrence Berkeley National Laboratory"/>
            <person name="Nybo J.L."/>
            <person name="Vesth T.C."/>
            <person name="Theobald S."/>
            <person name="Frisvad J.C."/>
            <person name="Larsen T.O."/>
            <person name="Kjaerboelling I."/>
            <person name="Rothschild-Mancinelli K."/>
            <person name="Lyhne E.K."/>
            <person name="Kogle M.E."/>
            <person name="Barry K."/>
            <person name="Clum A."/>
            <person name="Na H."/>
            <person name="Ledsgaard L."/>
            <person name="Lin J."/>
            <person name="Lipzen A."/>
            <person name="Kuo A."/>
            <person name="Riley R."/>
            <person name="Mondo S."/>
            <person name="LaButti K."/>
            <person name="Haridas S."/>
            <person name="Pangalinan J."/>
            <person name="Salamov A.A."/>
            <person name="Simmons B.A."/>
            <person name="Magnuson J.K."/>
            <person name="Chen J."/>
            <person name="Drula E."/>
            <person name="Henrissat B."/>
            <person name="Wiebenga A."/>
            <person name="Lubbers R.J."/>
            <person name="Gomes A.C."/>
            <person name="Macurrencykelacurrency M.R."/>
            <person name="Stajich J."/>
            <person name="Grigoriev I.V."/>
            <person name="Mortensen U.H."/>
            <person name="De vries R.P."/>
            <person name="Baker S.E."/>
            <person name="Andersen M.R."/>
        </authorList>
    </citation>
    <scope>NUCLEOTIDE SEQUENCE [LARGE SCALE GENOMIC DNA]</scope>
    <source>
        <strain evidence="4 5">CBS 756.74</strain>
    </source>
</reference>
<comment type="caution">
    <text evidence="4">The sequence shown here is derived from an EMBL/GenBank/DDBJ whole genome shotgun (WGS) entry which is preliminary data.</text>
</comment>
<accession>A0ABR4KP28</accession>
<protein>
    <submittedName>
        <fullName evidence="4">Ankyrin repeat-containing domain protein</fullName>
    </submittedName>
</protein>
<dbReference type="PROSITE" id="PS50297">
    <property type="entry name" value="ANK_REP_REGION"/>
    <property type="match status" value="2"/>
</dbReference>
<dbReference type="Proteomes" id="UP001610444">
    <property type="component" value="Unassembled WGS sequence"/>
</dbReference>
<dbReference type="InterPro" id="IPR036770">
    <property type="entry name" value="Ankyrin_rpt-contain_sf"/>
</dbReference>
<evidence type="ECO:0000256" key="2">
    <source>
        <dbReference type="ARBA" id="ARBA00023043"/>
    </source>
</evidence>
<dbReference type="GeneID" id="98160220"/>
<evidence type="ECO:0000313" key="4">
    <source>
        <dbReference type="EMBL" id="KAL2854029.1"/>
    </source>
</evidence>
<organism evidence="4 5">
    <name type="scientific">Aspergillus pseudodeflectus</name>
    <dbReference type="NCBI Taxonomy" id="176178"/>
    <lineage>
        <taxon>Eukaryota</taxon>
        <taxon>Fungi</taxon>
        <taxon>Dikarya</taxon>
        <taxon>Ascomycota</taxon>
        <taxon>Pezizomycotina</taxon>
        <taxon>Eurotiomycetes</taxon>
        <taxon>Eurotiomycetidae</taxon>
        <taxon>Eurotiales</taxon>
        <taxon>Aspergillaceae</taxon>
        <taxon>Aspergillus</taxon>
        <taxon>Aspergillus subgen. Nidulantes</taxon>
    </lineage>
</organism>
<keyword evidence="5" id="KW-1185">Reference proteome</keyword>
<dbReference type="RefSeq" id="XP_070901194.1">
    <property type="nucleotide sequence ID" value="XM_071045056.1"/>
</dbReference>
<dbReference type="InterPro" id="IPR002110">
    <property type="entry name" value="Ankyrin_rpt"/>
</dbReference>
<feature type="repeat" description="ANK" evidence="3">
    <location>
        <begin position="38"/>
        <end position="63"/>
    </location>
</feature>